<dbReference type="PANTHER" id="PTHR30432:SF1">
    <property type="entry name" value="DNA-BINDING TRANSCRIPTIONAL DUAL REGULATOR MODE"/>
    <property type="match status" value="1"/>
</dbReference>
<comment type="caution">
    <text evidence="2">The sequence shown here is derived from an EMBL/GenBank/DDBJ whole genome shotgun (WGS) entry which is preliminary data.</text>
</comment>
<feature type="domain" description="HTH lysR-type" evidence="1">
    <location>
        <begin position="31"/>
        <end position="92"/>
    </location>
</feature>
<dbReference type="GO" id="GO:0003700">
    <property type="term" value="F:DNA-binding transcription factor activity"/>
    <property type="evidence" value="ECO:0007669"/>
    <property type="project" value="InterPro"/>
</dbReference>
<accession>A0A502GJ99</accession>
<name>A0A502GJ99_9BACT</name>
<dbReference type="EMBL" id="RCYZ01000009">
    <property type="protein sequence ID" value="TPG62367.1"/>
    <property type="molecule type" value="Genomic_DNA"/>
</dbReference>
<dbReference type="InterPro" id="IPR036390">
    <property type="entry name" value="WH_DNA-bd_sf"/>
</dbReference>
<dbReference type="Gene3D" id="1.10.10.10">
    <property type="entry name" value="Winged helix-like DNA-binding domain superfamily/Winged helix DNA-binding domain"/>
    <property type="match status" value="1"/>
</dbReference>
<proteinExistence type="predicted"/>
<reference evidence="2 3" key="1">
    <citation type="journal article" date="2019" name="Environ. Microbiol.">
        <title>Species interactions and distinct microbial communities in high Arctic permafrost affected cryosols are associated with the CH4 and CO2 gas fluxes.</title>
        <authorList>
            <person name="Altshuler I."/>
            <person name="Hamel J."/>
            <person name="Turney S."/>
            <person name="Magnuson E."/>
            <person name="Levesque R."/>
            <person name="Greer C."/>
            <person name="Whyte L.G."/>
        </authorList>
    </citation>
    <scope>NUCLEOTIDE SEQUENCE [LARGE SCALE GENOMIC DNA]</scope>
    <source>
        <strain evidence="2 3">S9.2P</strain>
    </source>
</reference>
<protein>
    <submittedName>
        <fullName evidence="2">LysR family transcriptional regulator</fullName>
    </submittedName>
</protein>
<dbReference type="RefSeq" id="WP_140469104.1">
    <property type="nucleotide sequence ID" value="NZ_RCYZ01000009.1"/>
</dbReference>
<gene>
    <name evidence="2" type="ORF">EAH73_19420</name>
</gene>
<dbReference type="InterPro" id="IPR000847">
    <property type="entry name" value="LysR_HTH_N"/>
</dbReference>
<dbReference type="InterPro" id="IPR036388">
    <property type="entry name" value="WH-like_DNA-bd_sf"/>
</dbReference>
<dbReference type="SUPFAM" id="SSF46785">
    <property type="entry name" value="Winged helix' DNA-binding domain"/>
    <property type="match status" value="1"/>
</dbReference>
<dbReference type="Proteomes" id="UP000317646">
    <property type="component" value="Unassembled WGS sequence"/>
</dbReference>
<dbReference type="PANTHER" id="PTHR30432">
    <property type="entry name" value="TRANSCRIPTIONAL REGULATOR MODE"/>
    <property type="match status" value="1"/>
</dbReference>
<keyword evidence="3" id="KW-1185">Reference proteome</keyword>
<dbReference type="AlphaFoldDB" id="A0A502GJ99"/>
<dbReference type="Pfam" id="PF00126">
    <property type="entry name" value="HTH_1"/>
    <property type="match status" value="1"/>
</dbReference>
<evidence type="ECO:0000313" key="2">
    <source>
        <dbReference type="EMBL" id="TPG62367.1"/>
    </source>
</evidence>
<dbReference type="OrthoDB" id="9805928at2"/>
<evidence type="ECO:0000313" key="3">
    <source>
        <dbReference type="Proteomes" id="UP000317646"/>
    </source>
</evidence>
<evidence type="ECO:0000259" key="1">
    <source>
        <dbReference type="Pfam" id="PF00126"/>
    </source>
</evidence>
<organism evidence="2 3">
    <name type="scientific">Hymenobacter nivis</name>
    <dbReference type="NCBI Taxonomy" id="1850093"/>
    <lineage>
        <taxon>Bacteria</taxon>
        <taxon>Pseudomonadati</taxon>
        <taxon>Bacteroidota</taxon>
        <taxon>Cytophagia</taxon>
        <taxon>Cytophagales</taxon>
        <taxon>Hymenobacteraceae</taxon>
        <taxon>Hymenobacter</taxon>
    </lineage>
</organism>
<dbReference type="InterPro" id="IPR051815">
    <property type="entry name" value="Molybdate_resp_trans_reg"/>
</dbReference>
<sequence>MKDLLPAPADYRLEGRVWVQGPHDRFLGIGRLELLVQIQATGSISRAAAAMGMSYKRAWDLVHSMNTQARTPLVATQTGGKSGGGALLTPAGAQAVAEFQDVQARFRAFLADETQRLAGQ</sequence>